<dbReference type="GO" id="GO:0016567">
    <property type="term" value="P:protein ubiquitination"/>
    <property type="evidence" value="ECO:0007669"/>
    <property type="project" value="InterPro"/>
</dbReference>
<feature type="domain" description="U-box" evidence="2">
    <location>
        <begin position="586"/>
        <end position="657"/>
    </location>
</feature>
<reference evidence="4" key="1">
    <citation type="journal article" date="2013" name="Nature">
        <title>Pan genome of the phytoplankton Emiliania underpins its global distribution.</title>
        <authorList>
            <person name="Read B.A."/>
            <person name="Kegel J."/>
            <person name="Klute M.J."/>
            <person name="Kuo A."/>
            <person name="Lefebvre S.C."/>
            <person name="Maumus F."/>
            <person name="Mayer C."/>
            <person name="Miller J."/>
            <person name="Monier A."/>
            <person name="Salamov A."/>
            <person name="Young J."/>
            <person name="Aguilar M."/>
            <person name="Claverie J.M."/>
            <person name="Frickenhaus S."/>
            <person name="Gonzalez K."/>
            <person name="Herman E.K."/>
            <person name="Lin Y.C."/>
            <person name="Napier J."/>
            <person name="Ogata H."/>
            <person name="Sarno A.F."/>
            <person name="Shmutz J."/>
            <person name="Schroeder D."/>
            <person name="de Vargas C."/>
            <person name="Verret F."/>
            <person name="von Dassow P."/>
            <person name="Valentin K."/>
            <person name="Van de Peer Y."/>
            <person name="Wheeler G."/>
            <person name="Dacks J.B."/>
            <person name="Delwiche C.F."/>
            <person name="Dyhrman S.T."/>
            <person name="Glockner G."/>
            <person name="John U."/>
            <person name="Richards T."/>
            <person name="Worden A.Z."/>
            <person name="Zhang X."/>
            <person name="Grigoriev I.V."/>
            <person name="Allen A.E."/>
            <person name="Bidle K."/>
            <person name="Borodovsky M."/>
            <person name="Bowler C."/>
            <person name="Brownlee C."/>
            <person name="Cock J.M."/>
            <person name="Elias M."/>
            <person name="Gladyshev V.N."/>
            <person name="Groth M."/>
            <person name="Guda C."/>
            <person name="Hadaegh A."/>
            <person name="Iglesias-Rodriguez M.D."/>
            <person name="Jenkins J."/>
            <person name="Jones B.M."/>
            <person name="Lawson T."/>
            <person name="Leese F."/>
            <person name="Lindquist E."/>
            <person name="Lobanov A."/>
            <person name="Lomsadze A."/>
            <person name="Malik S.B."/>
            <person name="Marsh M.E."/>
            <person name="Mackinder L."/>
            <person name="Mock T."/>
            <person name="Mueller-Roeber B."/>
            <person name="Pagarete A."/>
            <person name="Parker M."/>
            <person name="Probert I."/>
            <person name="Quesneville H."/>
            <person name="Raines C."/>
            <person name="Rensing S.A."/>
            <person name="Riano-Pachon D.M."/>
            <person name="Richier S."/>
            <person name="Rokitta S."/>
            <person name="Shiraiwa Y."/>
            <person name="Soanes D.M."/>
            <person name="van der Giezen M."/>
            <person name="Wahlund T.M."/>
            <person name="Williams B."/>
            <person name="Wilson W."/>
            <person name="Wolfe G."/>
            <person name="Wurch L.L."/>
        </authorList>
    </citation>
    <scope>NUCLEOTIDE SEQUENCE</scope>
</reference>
<keyword evidence="1" id="KW-0812">Transmembrane</keyword>
<dbReference type="PROSITE" id="PS51698">
    <property type="entry name" value="U_BOX"/>
    <property type="match status" value="1"/>
</dbReference>
<dbReference type="Proteomes" id="UP000013827">
    <property type="component" value="Unassembled WGS sequence"/>
</dbReference>
<dbReference type="PaxDb" id="2903-EOD10517"/>
<protein>
    <recommendedName>
        <fullName evidence="2">U-box domain-containing protein</fullName>
    </recommendedName>
</protein>
<dbReference type="Gene3D" id="3.30.40.10">
    <property type="entry name" value="Zinc/RING finger domain, C3HC4 (zinc finger)"/>
    <property type="match status" value="1"/>
</dbReference>
<dbReference type="PANTHER" id="PTHR46573">
    <property type="entry name" value="WD REPEAT, SAM AND U-BOX DOMAIN-CONTAINING PROTEIN 1"/>
    <property type="match status" value="1"/>
</dbReference>
<evidence type="ECO:0000256" key="1">
    <source>
        <dbReference type="SAM" id="Phobius"/>
    </source>
</evidence>
<evidence type="ECO:0000313" key="3">
    <source>
        <dbReference type="EnsemblProtists" id="EOD10517"/>
    </source>
</evidence>
<dbReference type="InterPro" id="IPR052085">
    <property type="entry name" value="WD-SAM-U-box"/>
</dbReference>
<dbReference type="SMART" id="SM00504">
    <property type="entry name" value="Ubox"/>
    <property type="match status" value="1"/>
</dbReference>
<dbReference type="InterPro" id="IPR003613">
    <property type="entry name" value="Ubox_domain"/>
</dbReference>
<dbReference type="EnsemblProtists" id="EOD10517">
    <property type="protein sequence ID" value="EOD10517"/>
    <property type="gene ID" value="EMIHUDRAFT_215787"/>
</dbReference>
<keyword evidence="1" id="KW-1133">Transmembrane helix</keyword>
<dbReference type="GeneID" id="17256659"/>
<dbReference type="Pfam" id="PF04564">
    <property type="entry name" value="U-box"/>
    <property type="match status" value="1"/>
</dbReference>
<dbReference type="PROSITE" id="PS50096">
    <property type="entry name" value="IQ"/>
    <property type="match status" value="1"/>
</dbReference>
<evidence type="ECO:0000259" key="2">
    <source>
        <dbReference type="PROSITE" id="PS51698"/>
    </source>
</evidence>
<reference evidence="3" key="2">
    <citation type="submission" date="2024-10" db="UniProtKB">
        <authorList>
            <consortium name="EnsemblProtists"/>
        </authorList>
    </citation>
    <scope>IDENTIFICATION</scope>
</reference>
<keyword evidence="1" id="KW-0472">Membrane</keyword>
<keyword evidence="4" id="KW-1185">Reference proteome</keyword>
<dbReference type="CDD" id="cd16655">
    <property type="entry name" value="RING-Ubox_WDSUB1-like"/>
    <property type="match status" value="1"/>
</dbReference>
<dbReference type="KEGG" id="ehx:EMIHUDRAFT_215787"/>
<feature type="transmembrane region" description="Helical" evidence="1">
    <location>
        <begin position="27"/>
        <end position="48"/>
    </location>
</feature>
<dbReference type="SUPFAM" id="SSF57850">
    <property type="entry name" value="RING/U-box"/>
    <property type="match status" value="1"/>
</dbReference>
<dbReference type="GO" id="GO:0004842">
    <property type="term" value="F:ubiquitin-protein transferase activity"/>
    <property type="evidence" value="ECO:0007669"/>
    <property type="project" value="InterPro"/>
</dbReference>
<accession>A0A0D3IGY2</accession>
<feature type="transmembrane region" description="Helical" evidence="1">
    <location>
        <begin position="325"/>
        <end position="347"/>
    </location>
</feature>
<feature type="transmembrane region" description="Helical" evidence="1">
    <location>
        <begin position="292"/>
        <end position="313"/>
    </location>
</feature>
<dbReference type="HOGENOM" id="CLU_417654_0_0_1"/>
<dbReference type="AlphaFoldDB" id="A0A0D3IGY2"/>
<organism evidence="3 4">
    <name type="scientific">Emiliania huxleyi (strain CCMP1516)</name>
    <dbReference type="NCBI Taxonomy" id="280463"/>
    <lineage>
        <taxon>Eukaryota</taxon>
        <taxon>Haptista</taxon>
        <taxon>Haptophyta</taxon>
        <taxon>Prymnesiophyceae</taxon>
        <taxon>Isochrysidales</taxon>
        <taxon>Noelaerhabdaceae</taxon>
        <taxon>Emiliania</taxon>
    </lineage>
</organism>
<dbReference type="PANTHER" id="PTHR46573:SF1">
    <property type="entry name" value="WD REPEAT, SAM AND U-BOX DOMAIN-CONTAINING PROTEIN 1"/>
    <property type="match status" value="1"/>
</dbReference>
<dbReference type="InterPro" id="IPR013083">
    <property type="entry name" value="Znf_RING/FYVE/PHD"/>
</dbReference>
<evidence type="ECO:0000313" key="4">
    <source>
        <dbReference type="Proteomes" id="UP000013827"/>
    </source>
</evidence>
<feature type="transmembrane region" description="Helical" evidence="1">
    <location>
        <begin position="367"/>
        <end position="387"/>
    </location>
</feature>
<dbReference type="RefSeq" id="XP_005762946.1">
    <property type="nucleotide sequence ID" value="XM_005762889.1"/>
</dbReference>
<sequence>MVTTVLCCVLSDPWGCRCASKHRRRLILVQAFLTVAALACVLTAALAGNSLHAHAVTSLPWVLWYVDDDAIYEYDVGSVNASHAPTFAARESSVVQEYMDVDATNISGKYSLGFRRACLDRDGRGTGDRADDNGCFTHDVMEDTFYAFNENHHSFHAAHTLRLLKTLLEASSGRKVIIPELQGPEPLFVTHAYRARDGTNFACSPSTTSATAGVSWSWPATMANCTQVYSKERHSFEAGFQGHHLYLYVRRSVTVPVNVTVPLEWYYPPQRMELRYTNDILDCDEASETLRVMAFCVAALLVSWLALQAVGYRRGTARTDRGKKGLLVWSMAVPLIWAAAITIHYGLACSVEANWRGVISTSLGPGFYLFLSGLLLYVPCLVIELSIPAGRWAIIGDLKAPPSEAAEQLRLQSRAPAPAAGECPPPLRRRFGESALQAWSGLVRRFATALPPLSADAEPRYYTAAVEGPRAGECSVETYSLAQLRSMRGRGHLPADLPVFRVGSGGEWTTIAEEIAGQAGGGGEQGAAVEKEQRTRAASKIAGMIRGFLGRRQVRALRAGLHEVAAASGSAVAASLGEAPAAREEEPPADFICPITTELMIDPVMAADGHAYERTAMERWLATKSTSPMTGEALEHTFLSTIHVLRRQIREWQQARA</sequence>
<name>A0A0D3IGY2_EMIH1</name>
<proteinExistence type="predicted"/>